<dbReference type="Proteomes" id="UP001271249">
    <property type="component" value="Unassembled WGS sequence"/>
</dbReference>
<evidence type="ECO:0000313" key="2">
    <source>
        <dbReference type="Proteomes" id="UP001271249"/>
    </source>
</evidence>
<keyword evidence="1" id="KW-0418">Kinase</keyword>
<dbReference type="GO" id="GO:0016301">
    <property type="term" value="F:kinase activity"/>
    <property type="evidence" value="ECO:0007669"/>
    <property type="project" value="UniProtKB-KW"/>
</dbReference>
<proteinExistence type="predicted"/>
<keyword evidence="2" id="KW-1185">Reference proteome</keyword>
<accession>A0ABU4ZDY5</accession>
<sequence length="181" mass="19866">RWFAERAVFGTYEGIHHELRADIRVQLQAERPDGQAMQGLLERARQDGEAARHPVARELAALLVSELEAWVEQGNGEQPSAQPSGTRPGVSAAAGALFPELAESYPAAADARERVELLLDHCRARIDPRPDGYNPHDLHESAINLLSVGIKVGTDAYKSDTGARLFMKKSADLQRLLQQVP</sequence>
<comment type="caution">
    <text evidence="1">The sequence shown here is derived from an EMBL/GenBank/DDBJ whole genome shotgun (WGS) entry which is preliminary data.</text>
</comment>
<name>A0ABU4ZDY5_9HYPH</name>
<gene>
    <name evidence="1" type="ORF">RFN29_35425</name>
</gene>
<keyword evidence="1" id="KW-0808">Transferase</keyword>
<feature type="non-terminal residue" evidence="1">
    <location>
        <position position="181"/>
    </location>
</feature>
<protein>
    <submittedName>
        <fullName evidence="1">Shikimate kinase</fullName>
    </submittedName>
</protein>
<reference evidence="1 2" key="1">
    <citation type="submission" date="2023-08" db="EMBL/GenBank/DDBJ databases">
        <title>Implementing the SeqCode for naming new Mesorhizobium species isolated from Vachellia karroo root nodules.</title>
        <authorList>
            <person name="Van Lill M."/>
        </authorList>
    </citation>
    <scope>NUCLEOTIDE SEQUENCE [LARGE SCALE GENOMIC DNA]</scope>
    <source>
        <strain evidence="1 2">VK22B</strain>
    </source>
</reference>
<dbReference type="EMBL" id="JAVIJC010000142">
    <property type="protein sequence ID" value="MDX8496778.1"/>
    <property type="molecule type" value="Genomic_DNA"/>
</dbReference>
<feature type="non-terminal residue" evidence="1">
    <location>
        <position position="1"/>
    </location>
</feature>
<evidence type="ECO:0000313" key="1">
    <source>
        <dbReference type="EMBL" id="MDX8496778.1"/>
    </source>
</evidence>
<organism evidence="1 2">
    <name type="scientific">Mesorhizobium captivum</name>
    <dbReference type="NCBI Taxonomy" id="3072319"/>
    <lineage>
        <taxon>Bacteria</taxon>
        <taxon>Pseudomonadati</taxon>
        <taxon>Pseudomonadota</taxon>
        <taxon>Alphaproteobacteria</taxon>
        <taxon>Hyphomicrobiales</taxon>
        <taxon>Phyllobacteriaceae</taxon>
        <taxon>Mesorhizobium</taxon>
    </lineage>
</organism>